<name>A0A3G2HR76_9BURK</name>
<protein>
    <submittedName>
        <fullName evidence="1">TIGR03757 family integrating conjugative element protein</fullName>
    </submittedName>
</protein>
<dbReference type="KEGG" id="aaqu:D3M96_02750"/>
<gene>
    <name evidence="1" type="ORF">D3M96_02750</name>
</gene>
<evidence type="ECO:0000313" key="2">
    <source>
        <dbReference type="Proteomes" id="UP000268070"/>
    </source>
</evidence>
<sequence length="138" mass="15197">MSTSLRLYFWRCAAICLLLTGRVYAMEIWAITDANRPISGQPDRLIVLDAAQQIERDLSKDLPADSQQAAALVQQRLNSGGVTLQMQLAGAYQGVTDAWSLGITSIPAIVVDQRYVVYGESDVARAVALIEQYRRAQP</sequence>
<dbReference type="NCBIfam" id="TIGR03757">
    <property type="entry name" value="conj_TIGR03757"/>
    <property type="match status" value="1"/>
</dbReference>
<dbReference type="Pfam" id="PF07511">
    <property type="entry name" value="DUF1525"/>
    <property type="match status" value="1"/>
</dbReference>
<proteinExistence type="predicted"/>
<dbReference type="Proteomes" id="UP000268070">
    <property type="component" value="Chromosome"/>
</dbReference>
<dbReference type="EMBL" id="CP032153">
    <property type="protein sequence ID" value="AYN19547.1"/>
    <property type="molecule type" value="Genomic_DNA"/>
</dbReference>
<organism evidence="1 2">
    <name type="scientific">Alcaligenes aquatilis</name>
    <dbReference type="NCBI Taxonomy" id="323284"/>
    <lineage>
        <taxon>Bacteria</taxon>
        <taxon>Pseudomonadati</taxon>
        <taxon>Pseudomonadota</taxon>
        <taxon>Betaproteobacteria</taxon>
        <taxon>Burkholderiales</taxon>
        <taxon>Alcaligenaceae</taxon>
        <taxon>Alcaligenes</taxon>
    </lineage>
</organism>
<evidence type="ECO:0000313" key="1">
    <source>
        <dbReference type="EMBL" id="AYN19547.1"/>
    </source>
</evidence>
<accession>A0A3G2HR76</accession>
<reference evidence="1 2" key="1">
    <citation type="submission" date="2018-09" db="EMBL/GenBank/DDBJ databases">
        <title>Complete genome sequence of the hydrocarbonoclastic bacterium Alcaligenes aquatilis QD168, isolated from a crude-oil polluted marine sediment of Central Chile.</title>
        <authorList>
            <person name="Duran R.E."/>
            <person name="Barra B."/>
            <person name="Salva-Serra F."/>
            <person name="Mendez V."/>
            <person name="Moore E.R.B."/>
            <person name="Seeger M."/>
        </authorList>
    </citation>
    <scope>NUCLEOTIDE SEQUENCE [LARGE SCALE GENOMIC DNA]</scope>
    <source>
        <strain evidence="1 2">QD168</strain>
    </source>
</reference>
<dbReference type="OrthoDB" id="8448784at2"/>
<dbReference type="InterPro" id="IPR011090">
    <property type="entry name" value="Integr_conj_element_PFL4709"/>
</dbReference>
<dbReference type="AlphaFoldDB" id="A0A3G2HR76"/>